<dbReference type="eggNOG" id="COG1942">
    <property type="taxonomic scope" value="Bacteria"/>
</dbReference>
<evidence type="ECO:0000256" key="7">
    <source>
        <dbReference type="ARBA" id="ARBA00038932"/>
    </source>
</evidence>
<protein>
    <recommendedName>
        <fullName evidence="11">L-dopachrome isomerase</fullName>
        <ecNumber evidence="8">5.3.2.1</ecNumber>
        <ecNumber evidence="7">5.3.3.12</ecNumber>
    </recommendedName>
    <alternativeName>
        <fullName evidence="9">L-dopachrome tautomerase</fullName>
    </alternativeName>
    <alternativeName>
        <fullName evidence="10">Phenylpyruvate tautomerase</fullName>
    </alternativeName>
</protein>
<gene>
    <name evidence="12" type="ordered locus">syc1511_d</name>
</gene>
<dbReference type="EC" id="5.3.3.12" evidence="7"/>
<evidence type="ECO:0000256" key="5">
    <source>
        <dbReference type="ARBA" id="ARBA00036735"/>
    </source>
</evidence>
<evidence type="ECO:0000256" key="11">
    <source>
        <dbReference type="ARBA" id="ARBA00042730"/>
    </source>
</evidence>
<dbReference type="EMBL" id="AP008231">
    <property type="protein sequence ID" value="BAD79701.1"/>
    <property type="molecule type" value="Genomic_DNA"/>
</dbReference>
<dbReference type="Pfam" id="PF01187">
    <property type="entry name" value="MIF"/>
    <property type="match status" value="1"/>
</dbReference>
<keyword evidence="2" id="KW-0202">Cytokine</keyword>
<keyword evidence="3" id="KW-0964">Secreted</keyword>
<accession>A0A0H3K6C5</accession>
<dbReference type="GO" id="GO:0005125">
    <property type="term" value="F:cytokine activity"/>
    <property type="evidence" value="ECO:0007669"/>
    <property type="project" value="UniProtKB-KW"/>
</dbReference>
<name>A0A0H3K6C5_SYNP6</name>
<evidence type="ECO:0000256" key="4">
    <source>
        <dbReference type="ARBA" id="ARBA00023235"/>
    </source>
</evidence>
<proteinExistence type="predicted"/>
<evidence type="ECO:0000256" key="2">
    <source>
        <dbReference type="ARBA" id="ARBA00022514"/>
    </source>
</evidence>
<comment type="catalytic activity">
    <reaction evidence="6">
        <text>L-dopachrome = 5,6-dihydroxyindole-2-carboxylate</text>
        <dbReference type="Rhea" id="RHEA:13041"/>
        <dbReference type="ChEBI" id="CHEBI:16875"/>
        <dbReference type="ChEBI" id="CHEBI:57509"/>
        <dbReference type="EC" id="5.3.3.12"/>
    </reaction>
</comment>
<dbReference type="InterPro" id="IPR001398">
    <property type="entry name" value="Macrophage_inhib_fac"/>
</dbReference>
<dbReference type="EC" id="5.3.2.1" evidence="8"/>
<evidence type="ECO:0000256" key="8">
    <source>
        <dbReference type="ARBA" id="ARBA00039086"/>
    </source>
</evidence>
<sequence length="117" mass="12757">MPLIKLQTSIAALPSDQTTSLLQSLSTTLAQQLGKPERYVMTLLETDVPMTFAGTTAPACYVEIKSVGQMKPTQTAQMSRLFCNQIASELGIASDRIYIEFADAQGYLWGWNGSTFG</sequence>
<reference evidence="12 13" key="1">
    <citation type="journal article" date="2007" name="Photosyn. Res.">
        <title>Complete nucleotide sequence of the freshwater unicellular cyanobacterium Synechococcus elongatus PCC 6301 chromosome: gene content and organization.</title>
        <authorList>
            <person name="Sugita C."/>
            <person name="Ogata K."/>
            <person name="Shikata M."/>
            <person name="Jikuya H."/>
            <person name="Takano J."/>
            <person name="Furumichi M."/>
            <person name="Kanehisa M."/>
            <person name="Omata T."/>
            <person name="Sugiura M."/>
            <person name="Sugita M."/>
        </authorList>
    </citation>
    <scope>NUCLEOTIDE SEQUENCE [LARGE SCALE GENOMIC DNA]</scope>
    <source>
        <strain evidence="13">ATCC 27144 / PCC 6301 / SAUG 1402/1</strain>
    </source>
</reference>
<dbReference type="SUPFAM" id="SSF55331">
    <property type="entry name" value="Tautomerase/MIF"/>
    <property type="match status" value="1"/>
</dbReference>
<dbReference type="GO" id="GO:0050178">
    <property type="term" value="F:phenylpyruvate tautomerase activity"/>
    <property type="evidence" value="ECO:0007669"/>
    <property type="project" value="UniProtKB-EC"/>
</dbReference>
<dbReference type="Gene3D" id="3.30.429.10">
    <property type="entry name" value="Macrophage Migration Inhibitory Factor"/>
    <property type="match status" value="1"/>
</dbReference>
<dbReference type="GO" id="GO:0005615">
    <property type="term" value="C:extracellular space"/>
    <property type="evidence" value="ECO:0007669"/>
    <property type="project" value="UniProtKB-KW"/>
</dbReference>
<evidence type="ECO:0000256" key="3">
    <source>
        <dbReference type="ARBA" id="ARBA00022525"/>
    </source>
</evidence>
<evidence type="ECO:0000256" key="1">
    <source>
        <dbReference type="ARBA" id="ARBA00004613"/>
    </source>
</evidence>
<evidence type="ECO:0000313" key="12">
    <source>
        <dbReference type="EMBL" id="BAD79701.1"/>
    </source>
</evidence>
<organism evidence="12 13">
    <name type="scientific">Synechococcus sp. (strain ATCC 27144 / PCC 6301 / SAUG 1402/1)</name>
    <name type="common">Anacystis nidulans</name>
    <dbReference type="NCBI Taxonomy" id="269084"/>
    <lineage>
        <taxon>Bacteria</taxon>
        <taxon>Bacillati</taxon>
        <taxon>Cyanobacteriota</taxon>
        <taxon>Cyanophyceae</taxon>
        <taxon>Synechococcales</taxon>
        <taxon>Synechococcaceae</taxon>
        <taxon>Synechococcus</taxon>
    </lineage>
</organism>
<dbReference type="Proteomes" id="UP000001175">
    <property type="component" value="Chromosome"/>
</dbReference>
<dbReference type="GO" id="GO:0004167">
    <property type="term" value="F:dopachrome isomerase activity"/>
    <property type="evidence" value="ECO:0007669"/>
    <property type="project" value="UniProtKB-EC"/>
</dbReference>
<dbReference type="PANTHER" id="PTHR11954:SF6">
    <property type="entry name" value="MACROPHAGE MIGRATION INHIBITORY FACTOR"/>
    <property type="match status" value="1"/>
</dbReference>
<dbReference type="PANTHER" id="PTHR11954">
    <property type="entry name" value="D-DOPACHROME DECARBOXYLASE"/>
    <property type="match status" value="1"/>
</dbReference>
<keyword evidence="4" id="KW-0413">Isomerase</keyword>
<dbReference type="AlphaFoldDB" id="A0A0H3K6C5"/>
<dbReference type="SMR" id="A0A0H3K6C5"/>
<dbReference type="InterPro" id="IPR014347">
    <property type="entry name" value="Tautomerase/MIF_sf"/>
</dbReference>
<evidence type="ECO:0000256" key="10">
    <source>
        <dbReference type="ARBA" id="ARBA00041912"/>
    </source>
</evidence>
<dbReference type="KEGG" id="syc:syc1511_d"/>
<dbReference type="GeneID" id="72431500"/>
<comment type="subcellular location">
    <subcellularLocation>
        <location evidence="1">Secreted</location>
    </subcellularLocation>
</comment>
<evidence type="ECO:0000256" key="6">
    <source>
        <dbReference type="ARBA" id="ARBA00036823"/>
    </source>
</evidence>
<dbReference type="RefSeq" id="WP_011243821.1">
    <property type="nucleotide sequence ID" value="NC_006576.1"/>
</dbReference>
<comment type="catalytic activity">
    <reaction evidence="5">
        <text>3-phenylpyruvate = enol-phenylpyruvate</text>
        <dbReference type="Rhea" id="RHEA:17097"/>
        <dbReference type="ChEBI" id="CHEBI:16815"/>
        <dbReference type="ChEBI" id="CHEBI:18005"/>
        <dbReference type="EC" id="5.3.2.1"/>
    </reaction>
</comment>
<evidence type="ECO:0000313" key="13">
    <source>
        <dbReference type="Proteomes" id="UP000001175"/>
    </source>
</evidence>
<evidence type="ECO:0000256" key="9">
    <source>
        <dbReference type="ARBA" id="ARBA00041631"/>
    </source>
</evidence>